<reference evidence="3 4" key="1">
    <citation type="journal article" date="2016" name="Mol. Biol. Evol.">
        <title>Comparative Genomics of Early-Diverging Mushroom-Forming Fungi Provides Insights into the Origins of Lignocellulose Decay Capabilities.</title>
        <authorList>
            <person name="Nagy L.G."/>
            <person name="Riley R."/>
            <person name="Tritt A."/>
            <person name="Adam C."/>
            <person name="Daum C."/>
            <person name="Floudas D."/>
            <person name="Sun H."/>
            <person name="Yadav J.S."/>
            <person name="Pangilinan J."/>
            <person name="Larsson K.H."/>
            <person name="Matsuura K."/>
            <person name="Barry K."/>
            <person name="Labutti K."/>
            <person name="Kuo R."/>
            <person name="Ohm R.A."/>
            <person name="Bhattacharya S.S."/>
            <person name="Shirouzu T."/>
            <person name="Yoshinaga Y."/>
            <person name="Martin F.M."/>
            <person name="Grigoriev I.V."/>
            <person name="Hibbett D.S."/>
        </authorList>
    </citation>
    <scope>NUCLEOTIDE SEQUENCE [LARGE SCALE GENOMIC DNA]</scope>
    <source>
        <strain evidence="3 4">HHB12029</strain>
    </source>
</reference>
<dbReference type="STRING" id="1314781.A0A165QSP1"/>
<keyword evidence="2" id="KW-0472">Membrane</keyword>
<evidence type="ECO:0000313" key="4">
    <source>
        <dbReference type="Proteomes" id="UP000077266"/>
    </source>
</evidence>
<dbReference type="AlphaFoldDB" id="A0A165QSP1"/>
<evidence type="ECO:0000256" key="2">
    <source>
        <dbReference type="SAM" id="Phobius"/>
    </source>
</evidence>
<feature type="transmembrane region" description="Helical" evidence="2">
    <location>
        <begin position="200"/>
        <end position="224"/>
    </location>
</feature>
<dbReference type="EMBL" id="KV425882">
    <property type="protein sequence ID" value="KZW04016.1"/>
    <property type="molecule type" value="Genomic_DNA"/>
</dbReference>
<keyword evidence="4" id="KW-1185">Reference proteome</keyword>
<proteinExistence type="predicted"/>
<keyword evidence="2" id="KW-0812">Transmembrane</keyword>
<keyword evidence="2" id="KW-1133">Transmembrane helix</keyword>
<evidence type="ECO:0000313" key="3">
    <source>
        <dbReference type="EMBL" id="KZW04016.1"/>
    </source>
</evidence>
<dbReference type="InParanoid" id="A0A165QSP1"/>
<accession>A0A165QSP1</accession>
<dbReference type="OrthoDB" id="195231at2759"/>
<name>A0A165QSP1_EXIGL</name>
<feature type="region of interest" description="Disordered" evidence="1">
    <location>
        <begin position="260"/>
        <end position="305"/>
    </location>
</feature>
<evidence type="ECO:0000256" key="1">
    <source>
        <dbReference type="SAM" id="MobiDB-lite"/>
    </source>
</evidence>
<protein>
    <submittedName>
        <fullName evidence="3">Uncharacterized protein</fullName>
    </submittedName>
</protein>
<gene>
    <name evidence="3" type="ORF">EXIGLDRAFT_716036</name>
</gene>
<organism evidence="3 4">
    <name type="scientific">Exidia glandulosa HHB12029</name>
    <dbReference type="NCBI Taxonomy" id="1314781"/>
    <lineage>
        <taxon>Eukaryota</taxon>
        <taxon>Fungi</taxon>
        <taxon>Dikarya</taxon>
        <taxon>Basidiomycota</taxon>
        <taxon>Agaricomycotina</taxon>
        <taxon>Agaricomycetes</taxon>
        <taxon>Auriculariales</taxon>
        <taxon>Exidiaceae</taxon>
        <taxon>Exidia</taxon>
    </lineage>
</organism>
<sequence length="305" mass="33419">MQIGTFELSGDCEPKSYCARGSDATSTKGTCKLKVCRRDEFPAHYPQGGEFPPLCPEGFFCPDEADGCQAQFAAGSGCQLNRDDQCKPPDNAAELNDPGNNVNGSVCINFKCMFADATEGGDCEVENTPYIGYSDENEFAFVVSRGNCRKGLYCDAGTKKCLKEKAEGAACTADKECASNNCDIGNVCGVSPDEPAHFPMWVYIVVAVGIVAGILFTMIALYLVHRRGRDEEQEKRTQYWREQTAMRQNILQMKETARSGYHRHDDNPDQIASGESQIPMLPGRQGSNDDYGRGGPINSGRRPKR</sequence>
<dbReference type="Proteomes" id="UP000077266">
    <property type="component" value="Unassembled WGS sequence"/>
</dbReference>